<name>A0A3Q0JCQ3_DIACI</name>
<dbReference type="GO" id="GO:0030490">
    <property type="term" value="P:maturation of SSU-rRNA"/>
    <property type="evidence" value="ECO:0007669"/>
    <property type="project" value="InterPro"/>
</dbReference>
<dbReference type="PANTHER" id="PTHR15633:SF2">
    <property type="entry name" value="NUCLEOLAR PROTEIN 11"/>
    <property type="match status" value="1"/>
</dbReference>
<dbReference type="InterPro" id="IPR012584">
    <property type="entry name" value="NOL11_N"/>
</dbReference>
<evidence type="ECO:0000259" key="1">
    <source>
        <dbReference type="Pfam" id="PF08168"/>
    </source>
</evidence>
<keyword evidence="2" id="KW-1185">Reference proteome</keyword>
<dbReference type="PaxDb" id="121845-A0A3Q0JCQ3"/>
<dbReference type="GO" id="GO:0003723">
    <property type="term" value="F:RNA binding"/>
    <property type="evidence" value="ECO:0007669"/>
    <property type="project" value="TreeGrafter"/>
</dbReference>
<dbReference type="GeneID" id="103518779"/>
<evidence type="ECO:0000313" key="2">
    <source>
        <dbReference type="Proteomes" id="UP000079169"/>
    </source>
</evidence>
<dbReference type="STRING" id="121845.A0A3Q0JCQ3"/>
<proteinExistence type="predicted"/>
<dbReference type="PANTHER" id="PTHR15633">
    <property type="entry name" value="NUCLEOLAR PROTEIN 11"/>
    <property type="match status" value="1"/>
</dbReference>
<reference evidence="3" key="1">
    <citation type="submission" date="2025-08" db="UniProtKB">
        <authorList>
            <consortium name="RefSeq"/>
        </authorList>
    </citation>
    <scope>IDENTIFICATION</scope>
</reference>
<dbReference type="GO" id="GO:0005730">
    <property type="term" value="C:nucleolus"/>
    <property type="evidence" value="ECO:0007669"/>
    <property type="project" value="TreeGrafter"/>
</dbReference>
<dbReference type="KEGG" id="dci:103518779"/>
<dbReference type="InterPro" id="IPR042859">
    <property type="entry name" value="NOL11"/>
</dbReference>
<protein>
    <submittedName>
        <fullName evidence="3">Uncharacterized protein LOC103518779</fullName>
    </submittedName>
</protein>
<sequence length="495" mass="55946">MRLFTSKLHSVLTQDDSESIIVFSNGCIQPFSAAIHSRKNTLSPVLQPDETIVDVQLCGLNLVALIASSNNNQDLYRLHLVSTNEDTTPVQIDLKNEDLTLKALSSLFVSIGLNLVALIASSNNNQDFYRLHLVSTNEDTRPVQIDLKNEDLTLVSYCIIANSTESTLITFWSNGNICSCKLGLQSTESEFPGPVIMNIKTIKTSQPIAMKGINANLLVLYGCDPGEEGALLLVIDTRLRAVVCRHYFKMYTKPPRLWVIQSNIVLSMGQYLALVPFQMTSQLLDTRIKTQLPDEQVTKTVHWEKSDGQQEDSVSYETYEDKFRLVLDQKENMDSLLKTLESCAEVPDSCLLQCIKVILNNPASMGTDLFLKVLSFPPPKSAKFKNSFDFESSVEFLTYILDTGYALVNGYTSEWTTCIIDAYYHRFLLCEDKKTQEILQDLHSIVQLEVNALLELSEIRPKLERRLEQLNRTNKDDGFSYSSSKSYSYEILKLY</sequence>
<accession>A0A3Q0JCQ3</accession>
<dbReference type="Pfam" id="PF08168">
    <property type="entry name" value="NOL11_N"/>
    <property type="match status" value="1"/>
</dbReference>
<dbReference type="RefSeq" id="XP_026686292.1">
    <property type="nucleotide sequence ID" value="XM_026830491.1"/>
</dbReference>
<evidence type="ECO:0000313" key="3">
    <source>
        <dbReference type="RefSeq" id="XP_026686292.1"/>
    </source>
</evidence>
<organism evidence="2 3">
    <name type="scientific">Diaphorina citri</name>
    <name type="common">Asian citrus psyllid</name>
    <dbReference type="NCBI Taxonomy" id="121845"/>
    <lineage>
        <taxon>Eukaryota</taxon>
        <taxon>Metazoa</taxon>
        <taxon>Ecdysozoa</taxon>
        <taxon>Arthropoda</taxon>
        <taxon>Hexapoda</taxon>
        <taxon>Insecta</taxon>
        <taxon>Pterygota</taxon>
        <taxon>Neoptera</taxon>
        <taxon>Paraneoptera</taxon>
        <taxon>Hemiptera</taxon>
        <taxon>Sternorrhyncha</taxon>
        <taxon>Psylloidea</taxon>
        <taxon>Psyllidae</taxon>
        <taxon>Diaphorininae</taxon>
        <taxon>Diaphorina</taxon>
    </lineage>
</organism>
<dbReference type="Proteomes" id="UP000079169">
    <property type="component" value="Unplaced"/>
</dbReference>
<gene>
    <name evidence="3" type="primary">LOC103518779</name>
</gene>
<dbReference type="AlphaFoldDB" id="A0A3Q0JCQ3"/>
<feature type="domain" description="Nucleolar protein 11 N-terminal" evidence="1">
    <location>
        <begin position="127"/>
        <end position="278"/>
    </location>
</feature>